<reference evidence="4" key="1">
    <citation type="submission" date="2018-10" db="EMBL/GenBank/DDBJ databases">
        <title>FDA dAtabase for Regulatory Grade micrObial Sequences (FDA-ARGOS): Supporting development and validation of Infectious Disease Dx tests.</title>
        <authorList>
            <person name="Kerrigan L."/>
            <person name="Tallon L."/>
            <person name="Sadzewicz L."/>
            <person name="Sengamalay N."/>
            <person name="Ott S."/>
            <person name="Godinez A."/>
            <person name="Nagaraj S."/>
            <person name="Vavikolanu K."/>
            <person name="Nadendla S."/>
            <person name="George J."/>
            <person name="Sichtig H."/>
        </authorList>
    </citation>
    <scope>NUCLEOTIDE SEQUENCE [LARGE SCALE GENOMIC DNA]</scope>
    <source>
        <strain evidence="4">FDAARGOS_311</strain>
    </source>
</reference>
<feature type="region of interest" description="Disordered" evidence="1">
    <location>
        <begin position="585"/>
        <end position="605"/>
    </location>
</feature>
<dbReference type="SUPFAM" id="SSF81383">
    <property type="entry name" value="F-box domain"/>
    <property type="match status" value="1"/>
</dbReference>
<dbReference type="InterPro" id="IPR036047">
    <property type="entry name" value="F-box-like_dom_sf"/>
</dbReference>
<feature type="compositionally biased region" description="Basic and acidic residues" evidence="1">
    <location>
        <begin position="595"/>
        <end position="605"/>
    </location>
</feature>
<keyword evidence="3" id="KW-0489">Methyltransferase</keyword>
<evidence type="ECO:0000313" key="3">
    <source>
        <dbReference type="EMBL" id="TPR10165.1"/>
    </source>
</evidence>
<dbReference type="SMART" id="SM00256">
    <property type="entry name" value="FBOX"/>
    <property type="match status" value="1"/>
</dbReference>
<proteinExistence type="predicted"/>
<evidence type="ECO:0000259" key="2">
    <source>
        <dbReference type="PROSITE" id="PS50181"/>
    </source>
</evidence>
<dbReference type="VEuPathDB" id="FungiDB:ASPNIDRAFT2_1136774"/>
<dbReference type="PROSITE" id="PS50181">
    <property type="entry name" value="FBOX"/>
    <property type="match status" value="1"/>
</dbReference>
<feature type="domain" description="F-box" evidence="2">
    <location>
        <begin position="2"/>
        <end position="48"/>
    </location>
</feature>
<dbReference type="GO" id="GO:0032259">
    <property type="term" value="P:methylation"/>
    <property type="evidence" value="ECO:0007669"/>
    <property type="project" value="UniProtKB-KW"/>
</dbReference>
<dbReference type="VEuPathDB" id="FungiDB:M747DRAFT_345716"/>
<name>A0A505INV7_ASPNG</name>
<dbReference type="Gene3D" id="1.20.1280.50">
    <property type="match status" value="1"/>
</dbReference>
<organism evidence="3 4">
    <name type="scientific">Aspergillus niger</name>
    <dbReference type="NCBI Taxonomy" id="5061"/>
    <lineage>
        <taxon>Eukaryota</taxon>
        <taxon>Fungi</taxon>
        <taxon>Dikarya</taxon>
        <taxon>Ascomycota</taxon>
        <taxon>Pezizomycotina</taxon>
        <taxon>Eurotiomycetes</taxon>
        <taxon>Eurotiomycetidae</taxon>
        <taxon>Eurotiales</taxon>
        <taxon>Aspergillaceae</taxon>
        <taxon>Aspergillus</taxon>
        <taxon>Aspergillus subgen. Circumdati</taxon>
    </lineage>
</organism>
<dbReference type="AlphaFoldDB" id="A0A505INV7"/>
<dbReference type="GO" id="GO:0008168">
    <property type="term" value="F:methyltransferase activity"/>
    <property type="evidence" value="ECO:0007669"/>
    <property type="project" value="UniProtKB-KW"/>
</dbReference>
<dbReference type="InterPro" id="IPR001810">
    <property type="entry name" value="F-box_dom"/>
</dbReference>
<dbReference type="Pfam" id="PF12937">
    <property type="entry name" value="F-box-like"/>
    <property type="match status" value="1"/>
</dbReference>
<comment type="caution">
    <text evidence="3">The sequence shown here is derived from an EMBL/GenBank/DDBJ whole genome shotgun (WGS) entry which is preliminary data.</text>
</comment>
<protein>
    <submittedName>
        <fullName evidence="3">tRNA (Guanine-1)-methyltransferase family protein</fullName>
    </submittedName>
</protein>
<dbReference type="VEuPathDB" id="FungiDB:ATCC64974_73420"/>
<accession>A0A505INV7</accession>
<dbReference type="EMBL" id="NKJJ02000008">
    <property type="protein sequence ID" value="TPR10165.1"/>
    <property type="molecule type" value="Genomic_DNA"/>
</dbReference>
<sequence length="641" mass="73557">MDTALDTVPYDILYMIISYLDYRDFVNLSRVNHRLNNLMENESIACRILKDTLLHSKEGQEANRTKSGYRVALEQLFNIAESFATAKPCSVTVLGYGRAFLYSGGFLSYIYKNEIRVLNVHGAGNVEQILDIDIVLSRTITQYESLVGELKVSLLNYSHDIVAFLVVGPRVNRLYAVDMRLQIDCWNDDDRLRLMVNLQSDGQIFVKHNRSYLYYGIYSDLQSQWRVECVDLSTKQHLTEAPVTLRKFSGCEMGQTVCFEIHESHLYGVSTSADEVREDEVPQNSYYSWICLPPREDGFRKAVHRSVWRRQNCEGPIDDSWLDLSLRRDVATNRLTILECRREWLNGGSDGNRTYYMQQLPLPSEILQGTRQGFALTGSVSYRDISEASTLEALGDPDGEQPRKRLRRTYHTERQSDCKNMTVRRSFIRAKTYLQTYHPLSSSFIDLVNDPCPDTEHSPRDRLRLRVVSRERKIFMHRAADESPQNHPCLTGFSDTYKQPMKHSEEASHSQGVRMWPPDKAPQELNDLLCPTRRLGEVEALADERSVIYSVKHEGAGGYDNRAIVLINFDPSLRLPGLRRLTMTGQSTAAAPGTDEPHKGNSRQEHIVARDTAGERTVHAVSFVREEPATYLRVRHGYWLR</sequence>
<keyword evidence="3" id="KW-0808">Transferase</keyword>
<evidence type="ECO:0000256" key="1">
    <source>
        <dbReference type="SAM" id="MobiDB-lite"/>
    </source>
</evidence>
<evidence type="ECO:0000313" key="4">
    <source>
        <dbReference type="Proteomes" id="UP000197666"/>
    </source>
</evidence>
<dbReference type="Proteomes" id="UP000197666">
    <property type="component" value="Unassembled WGS sequence"/>
</dbReference>
<gene>
    <name evidence="3" type="ORF">CAN33_0055105</name>
</gene>
<dbReference type="VEuPathDB" id="FungiDB:An09g04440"/>